<dbReference type="STRING" id="83449.BON30_37600"/>
<organism evidence="1 2">
    <name type="scientific">Cystobacter ferrugineus</name>
    <dbReference type="NCBI Taxonomy" id="83449"/>
    <lineage>
        <taxon>Bacteria</taxon>
        <taxon>Pseudomonadati</taxon>
        <taxon>Myxococcota</taxon>
        <taxon>Myxococcia</taxon>
        <taxon>Myxococcales</taxon>
        <taxon>Cystobacterineae</taxon>
        <taxon>Archangiaceae</taxon>
        <taxon>Cystobacter</taxon>
    </lineage>
</organism>
<dbReference type="AlphaFoldDB" id="A0A1L9B0H3"/>
<evidence type="ECO:0000313" key="2">
    <source>
        <dbReference type="Proteomes" id="UP000182229"/>
    </source>
</evidence>
<proteinExistence type="predicted"/>
<sequence length="124" mass="13418">MGHPLYGSRLMREMGPVLGGTLSDANLGPGFDFSMPFWGAAAPPEGFLLQPGRVYLGSTQEVIGTDTYVPSLIGRSSLGRLGLFLQITADLGHLHVPQAPGRPLMILTGPKELYRDFEKPRELP</sequence>
<dbReference type="Proteomes" id="UP000182229">
    <property type="component" value="Unassembled WGS sequence"/>
</dbReference>
<dbReference type="GO" id="GO:0008829">
    <property type="term" value="F:dCTP deaminase activity"/>
    <property type="evidence" value="ECO:0007669"/>
    <property type="project" value="InterPro"/>
</dbReference>
<dbReference type="InterPro" id="IPR011962">
    <property type="entry name" value="dCTP_deaminase"/>
</dbReference>
<gene>
    <name evidence="1" type="ORF">BON30_37600</name>
</gene>
<keyword evidence="2" id="KW-1185">Reference proteome</keyword>
<protein>
    <submittedName>
        <fullName evidence="1">Uncharacterized protein</fullName>
    </submittedName>
</protein>
<dbReference type="SUPFAM" id="SSF51283">
    <property type="entry name" value="dUTPase-like"/>
    <property type="match status" value="1"/>
</dbReference>
<dbReference type="Pfam" id="PF22769">
    <property type="entry name" value="DCD"/>
    <property type="match status" value="1"/>
</dbReference>
<comment type="caution">
    <text evidence="1">The sequence shown here is derived from an EMBL/GenBank/DDBJ whole genome shotgun (WGS) entry which is preliminary data.</text>
</comment>
<accession>A0A1L9B0H3</accession>
<dbReference type="EMBL" id="MPIN01000013">
    <property type="protein sequence ID" value="OJH35768.1"/>
    <property type="molecule type" value="Genomic_DNA"/>
</dbReference>
<dbReference type="RefSeq" id="WP_222842013.1">
    <property type="nucleotide sequence ID" value="NZ_MPIN01000013.1"/>
</dbReference>
<reference evidence="2" key="1">
    <citation type="submission" date="2016-11" db="EMBL/GenBank/DDBJ databases">
        <authorList>
            <person name="Shukria A."/>
            <person name="Stevens D.C."/>
        </authorList>
    </citation>
    <scope>NUCLEOTIDE SEQUENCE [LARGE SCALE GENOMIC DNA]</scope>
    <source>
        <strain evidence="2">Cbfe23</strain>
    </source>
</reference>
<reference evidence="1 2" key="2">
    <citation type="submission" date="2016-12" db="EMBL/GenBank/DDBJ databases">
        <title>Draft Genome Sequence of Cystobacter ferrugineus Strain Cbfe23.</title>
        <authorList>
            <person name="Akbar S."/>
            <person name="Dowd S.E."/>
            <person name="Stevens D.C."/>
        </authorList>
    </citation>
    <scope>NUCLEOTIDE SEQUENCE [LARGE SCALE GENOMIC DNA]</scope>
    <source>
        <strain evidence="1 2">Cbfe23</strain>
    </source>
</reference>
<evidence type="ECO:0000313" key="1">
    <source>
        <dbReference type="EMBL" id="OJH35768.1"/>
    </source>
</evidence>
<dbReference type="InterPro" id="IPR036157">
    <property type="entry name" value="dUTPase-like_sf"/>
</dbReference>
<dbReference type="Gene3D" id="2.70.40.10">
    <property type="match status" value="1"/>
</dbReference>
<dbReference type="GO" id="GO:0006229">
    <property type="term" value="P:dUTP biosynthetic process"/>
    <property type="evidence" value="ECO:0007669"/>
    <property type="project" value="InterPro"/>
</dbReference>
<name>A0A1L9B0H3_9BACT</name>